<dbReference type="Proteomes" id="UP000297706">
    <property type="component" value="Unassembled WGS sequence"/>
</dbReference>
<proteinExistence type="predicted"/>
<dbReference type="AlphaFoldDB" id="A0A4Y9VSR6"/>
<dbReference type="RefSeq" id="WP_135276876.1">
    <property type="nucleotide sequence ID" value="NZ_PQVH01000006.1"/>
</dbReference>
<protein>
    <submittedName>
        <fullName evidence="1">Uncharacterized protein</fullName>
    </submittedName>
</protein>
<reference evidence="1 2" key="1">
    <citation type="submission" date="2018-02" db="EMBL/GenBank/DDBJ databases">
        <title>A novel lanthanide dependent methylotroph, Methylotenera sp. La3113.</title>
        <authorList>
            <person name="Lv H."/>
            <person name="Tani A."/>
        </authorList>
    </citation>
    <scope>NUCLEOTIDE SEQUENCE [LARGE SCALE GENOMIC DNA]</scope>
    <source>
        <strain evidence="1 2">La3113</strain>
    </source>
</reference>
<gene>
    <name evidence="1" type="ORF">C3Y98_04315</name>
</gene>
<sequence length="144" mass="16842">MTLEEAHQIKEYLQEIMSERSNQRPEQYFINELNQIFNSKEEIFSVVDQVEQVLSLLRIQAFPVNKKDIANLYEALSGVLGEPVKAITFLDPITGREIGLNDVQDCTEEEVELRKILDLYYPNFENEFDSFRANDNSRKNRPKP</sequence>
<name>A0A4Y9VSR6_9PROT</name>
<evidence type="ECO:0000313" key="1">
    <source>
        <dbReference type="EMBL" id="TFW72335.1"/>
    </source>
</evidence>
<comment type="caution">
    <text evidence="1">The sequence shown here is derived from an EMBL/GenBank/DDBJ whole genome shotgun (WGS) entry which is preliminary data.</text>
</comment>
<evidence type="ECO:0000313" key="2">
    <source>
        <dbReference type="Proteomes" id="UP000297706"/>
    </source>
</evidence>
<organism evidence="1 2">
    <name type="scientific">Methylotenera oryzisoli</name>
    <dbReference type="NCBI Taxonomy" id="2080758"/>
    <lineage>
        <taxon>Bacteria</taxon>
        <taxon>Pseudomonadati</taxon>
        <taxon>Pseudomonadota</taxon>
        <taxon>Betaproteobacteria</taxon>
        <taxon>Nitrosomonadales</taxon>
        <taxon>Methylophilaceae</taxon>
        <taxon>Methylotenera</taxon>
    </lineage>
</organism>
<dbReference type="EMBL" id="PQVH01000006">
    <property type="protein sequence ID" value="TFW72335.1"/>
    <property type="molecule type" value="Genomic_DNA"/>
</dbReference>
<accession>A0A4Y9VSR6</accession>
<keyword evidence="2" id="KW-1185">Reference proteome</keyword>